<reference evidence="2 3" key="1">
    <citation type="submission" date="2019-10" db="EMBL/GenBank/DDBJ databases">
        <authorList>
            <person name="Palmer J.M."/>
        </authorList>
    </citation>
    <scope>NUCLEOTIDE SEQUENCE [LARGE SCALE GENOMIC DNA]</scope>
    <source>
        <strain evidence="2 3">TWF696</strain>
    </source>
</reference>
<protein>
    <recommendedName>
        <fullName evidence="4">Apple domain-containing protein</fullName>
    </recommendedName>
</protein>
<proteinExistence type="predicted"/>
<dbReference type="Proteomes" id="UP001375240">
    <property type="component" value="Unassembled WGS sequence"/>
</dbReference>
<evidence type="ECO:0000256" key="1">
    <source>
        <dbReference type="SAM" id="SignalP"/>
    </source>
</evidence>
<dbReference type="AlphaFoldDB" id="A0AAV9U4Q8"/>
<sequence>MKSLFYLTLLAGASVSSAAAVPATNCTLTAKVVDTICDYPAPGIAHSFAIDGAAGCWKYCKEDSNCKFVIFRRGFPGAGIEDPGNCWVYPKKKYNASKARKCGETESPSLYVYKRPTCATSPPCPSYTAKVIDSICDYPGPESGTAMATDGPQLCWDACLKRPFCNFVIFFKGNPSAPGISGPGTCWMYPSKKYAPEKATKCNGSNPFLFVFDKPVCAA</sequence>
<name>A0AAV9U4Q8_9PEZI</name>
<keyword evidence="3" id="KW-1185">Reference proteome</keyword>
<organism evidence="2 3">
    <name type="scientific">Orbilia brochopaga</name>
    <dbReference type="NCBI Taxonomy" id="3140254"/>
    <lineage>
        <taxon>Eukaryota</taxon>
        <taxon>Fungi</taxon>
        <taxon>Dikarya</taxon>
        <taxon>Ascomycota</taxon>
        <taxon>Pezizomycotina</taxon>
        <taxon>Orbiliomycetes</taxon>
        <taxon>Orbiliales</taxon>
        <taxon>Orbiliaceae</taxon>
        <taxon>Orbilia</taxon>
    </lineage>
</organism>
<keyword evidence="1" id="KW-0732">Signal</keyword>
<evidence type="ECO:0000313" key="3">
    <source>
        <dbReference type="Proteomes" id="UP001375240"/>
    </source>
</evidence>
<evidence type="ECO:0008006" key="4">
    <source>
        <dbReference type="Google" id="ProtNLM"/>
    </source>
</evidence>
<gene>
    <name evidence="2" type="ORF">TWF696_002645</name>
</gene>
<dbReference type="EMBL" id="JAVHNQ010000013">
    <property type="protein sequence ID" value="KAK6334143.1"/>
    <property type="molecule type" value="Genomic_DNA"/>
</dbReference>
<accession>A0AAV9U4Q8</accession>
<evidence type="ECO:0000313" key="2">
    <source>
        <dbReference type="EMBL" id="KAK6334143.1"/>
    </source>
</evidence>
<feature type="chain" id="PRO_5043709858" description="Apple domain-containing protein" evidence="1">
    <location>
        <begin position="19"/>
        <end position="219"/>
    </location>
</feature>
<comment type="caution">
    <text evidence="2">The sequence shown here is derived from an EMBL/GenBank/DDBJ whole genome shotgun (WGS) entry which is preliminary data.</text>
</comment>
<feature type="signal peptide" evidence="1">
    <location>
        <begin position="1"/>
        <end position="18"/>
    </location>
</feature>